<reference evidence="1" key="1">
    <citation type="submission" date="2023-01" db="EMBL/GenBank/DDBJ databases">
        <title>Whole genome sequence of Paucibacter sp. S2-9 isolated from pond sediment.</title>
        <authorList>
            <person name="Jung J.Y."/>
        </authorList>
    </citation>
    <scope>NUCLEOTIDE SEQUENCE</scope>
    <source>
        <strain evidence="1">S2-9</strain>
    </source>
</reference>
<accession>A0AA95SLC2</accession>
<sequence length="240" mass="26180">MRLGNWGGALSMLLLLVGSVAAARAETLTLLVMETPGLFVSHPKTRVVEGRGVPVFTRLGALAGVDVRFEPSVTARAMRDAEQHPNTCIVGLARTPEREAHFKWAGLLARSRLVLMARATDSRRWADLQALRGLRIGAIRQSVVAGRLHAAGLPVEEVASDAISLRMLMAERIDLWATSDLTLRYELARPDAPRLREALELGVLESFLACHPQLDEALLARLNAALAQLVREGQFSTVKP</sequence>
<dbReference type="Gene3D" id="3.40.190.10">
    <property type="entry name" value="Periplasmic binding protein-like II"/>
    <property type="match status" value="2"/>
</dbReference>
<dbReference type="AlphaFoldDB" id="A0AA95SLC2"/>
<organism evidence="1 2">
    <name type="scientific">Paucibacter sediminis</name>
    <dbReference type="NCBI Taxonomy" id="3019553"/>
    <lineage>
        <taxon>Bacteria</taxon>
        <taxon>Pseudomonadati</taxon>
        <taxon>Pseudomonadota</taxon>
        <taxon>Betaproteobacteria</taxon>
        <taxon>Burkholderiales</taxon>
        <taxon>Sphaerotilaceae</taxon>
        <taxon>Roseateles</taxon>
    </lineage>
</organism>
<proteinExistence type="predicted"/>
<dbReference type="EMBL" id="CP116346">
    <property type="protein sequence ID" value="WIT12068.1"/>
    <property type="molecule type" value="Genomic_DNA"/>
</dbReference>
<protein>
    <submittedName>
        <fullName evidence="1">Transporter substrate-binding domain-containing protein</fullName>
    </submittedName>
</protein>
<dbReference type="KEGG" id="pais:PFX98_00255"/>
<evidence type="ECO:0000313" key="2">
    <source>
        <dbReference type="Proteomes" id="UP001177769"/>
    </source>
</evidence>
<dbReference type="Proteomes" id="UP001177769">
    <property type="component" value="Chromosome"/>
</dbReference>
<name>A0AA95SLC2_9BURK</name>
<dbReference type="PANTHER" id="PTHR38834:SF3">
    <property type="entry name" value="SOLUTE-BINDING PROTEIN FAMILY 3_N-TERMINAL DOMAIN-CONTAINING PROTEIN"/>
    <property type="match status" value="1"/>
</dbReference>
<dbReference type="SUPFAM" id="SSF53850">
    <property type="entry name" value="Periplasmic binding protein-like II"/>
    <property type="match status" value="1"/>
</dbReference>
<keyword evidence="2" id="KW-1185">Reference proteome</keyword>
<dbReference type="PANTHER" id="PTHR38834">
    <property type="entry name" value="PERIPLASMIC SUBSTRATE BINDING PROTEIN FAMILY 3"/>
    <property type="match status" value="1"/>
</dbReference>
<gene>
    <name evidence="1" type="ORF">PFX98_00255</name>
</gene>
<evidence type="ECO:0000313" key="1">
    <source>
        <dbReference type="EMBL" id="WIT12068.1"/>
    </source>
</evidence>
<dbReference type="RefSeq" id="WP_285233158.1">
    <property type="nucleotide sequence ID" value="NZ_CP116346.1"/>
</dbReference>